<evidence type="ECO:0000313" key="3">
    <source>
        <dbReference type="EMBL" id="PNG07125.1"/>
    </source>
</evidence>
<gene>
    <name evidence="3" type="ORF">CXK94_16955</name>
</gene>
<name>A0A2N8SXB4_STUST</name>
<feature type="coiled-coil region" evidence="1">
    <location>
        <begin position="65"/>
        <end position="92"/>
    </location>
</feature>
<evidence type="ECO:0000313" key="4">
    <source>
        <dbReference type="Proteomes" id="UP000236023"/>
    </source>
</evidence>
<dbReference type="RefSeq" id="WP_102895212.1">
    <property type="nucleotide sequence ID" value="NZ_JAMOHU010000055.1"/>
</dbReference>
<proteinExistence type="predicted"/>
<sequence length="148" mass="16124">MRIDSNTPLNNLARSVQRQGTAAERTPEELRQGLRVSLSELGRSLSAKSGEKNQDIDESGLPDSIKQLLKMIRELKAQIAAKEAELKTLMADQSLDPEARRVKVEALQSELATLNGAWASANASLVQQMREQGLSDEQVLTATTLAIA</sequence>
<comment type="caution">
    <text evidence="3">The sequence shown here is derived from an EMBL/GenBank/DDBJ whole genome shotgun (WGS) entry which is preliminary data.</text>
</comment>
<accession>A0A2N8SXB4</accession>
<feature type="compositionally biased region" description="Polar residues" evidence="2">
    <location>
        <begin position="1"/>
        <end position="20"/>
    </location>
</feature>
<evidence type="ECO:0000256" key="2">
    <source>
        <dbReference type="SAM" id="MobiDB-lite"/>
    </source>
</evidence>
<organism evidence="3 4">
    <name type="scientific">Stutzerimonas stutzeri</name>
    <name type="common">Pseudomonas stutzeri</name>
    <dbReference type="NCBI Taxonomy" id="316"/>
    <lineage>
        <taxon>Bacteria</taxon>
        <taxon>Pseudomonadati</taxon>
        <taxon>Pseudomonadota</taxon>
        <taxon>Gammaproteobacteria</taxon>
        <taxon>Pseudomonadales</taxon>
        <taxon>Pseudomonadaceae</taxon>
        <taxon>Stutzerimonas</taxon>
    </lineage>
</organism>
<dbReference type="Proteomes" id="UP000236023">
    <property type="component" value="Unassembled WGS sequence"/>
</dbReference>
<feature type="region of interest" description="Disordered" evidence="2">
    <location>
        <begin position="1"/>
        <end position="29"/>
    </location>
</feature>
<dbReference type="AlphaFoldDB" id="A0A2N8SXB4"/>
<evidence type="ECO:0000256" key="1">
    <source>
        <dbReference type="SAM" id="Coils"/>
    </source>
</evidence>
<dbReference type="Gene3D" id="1.20.120.1490">
    <property type="match status" value="1"/>
</dbReference>
<keyword evidence="1" id="KW-0175">Coiled coil</keyword>
<reference evidence="3 4" key="1">
    <citation type="submission" date="2018-01" db="EMBL/GenBank/DDBJ databases">
        <title>Denitrification phenotypes of diverse strains of Pseudomonas stutzeri.</title>
        <authorList>
            <person name="Milligan D.A."/>
            <person name="Bergaust L."/>
            <person name="Bakken L.R."/>
            <person name="Frostegard A."/>
        </authorList>
    </citation>
    <scope>NUCLEOTIDE SEQUENCE [LARGE SCALE GENOMIC DNA]</scope>
    <source>
        <strain evidence="3 4">24a75</strain>
    </source>
</reference>
<dbReference type="EMBL" id="POUT01000010">
    <property type="protein sequence ID" value="PNG07125.1"/>
    <property type="molecule type" value="Genomic_DNA"/>
</dbReference>
<protein>
    <submittedName>
        <fullName evidence="3">Uncharacterized protein</fullName>
    </submittedName>
</protein>